<dbReference type="PANTHER" id="PTHR33116:SF78">
    <property type="entry name" value="OS12G0587133 PROTEIN"/>
    <property type="match status" value="1"/>
</dbReference>
<sequence length="1333" mass="152668">MGLEREKVQRERGKLQWIRWKTSRKGKKRWIQGRCGPNSSFQARIAVMDNGVAARLFPYGAQRHFAKAAIWKWMADGISTDTRYQRESHLPLSSAKEMQQLVEGRNLDVKRSDGIAKIPTQRRQRRIYGPSGEENQRAVFNQMSERSTPGKSSNLMPGSPGVNEASPPEDFLIDGLSPRKMAKVREGLCFSMKIISWNVRGLGSSNKRRVIKDFLRLEKPDVVMIQETKKEKCDRRLVGSVWTVRNKDWVILPACGASGGILFIWDSKKLCKEEVVLGSFSISVKFALEGCGPLWISAVYGPNSPSLRKDFWVELYDIYGLTFPLWCVGGDFNVIRRSSEKLGGSRLTSSMRDFDSFISESELLDPPLRNASFTWSNMQESPVCKRLDRFLYSNEWGQLFPQGIQETLIRRTSDHWPIALDTNPFMWGPTPFRFENMWLQHPSFKENFRNWWRGFQGNGWEGHKFMRRLQFVKAKVKEWNKLSFGVLNEKKKSILKDLANLDAIEQDGGLTSELLVQRALRKGELEELILREEIHWRQKARVKWVKEGDCNSKFFHKVANGRRNRKYIKSLENERGLVLNNAESITEEILLYFEKLYANPIGESWSIEVFQDCWDVIKEDLVRVFAEFHRSGVINQSTNASFIVLLPKKSTTKKISDFRPISLITSLYKIIAKVLSGRLRGVLHETIHSTQGAFVQGRQIMDAVLIANEIVDERRRSGEEGVVFKIDFEKAYDHVRWDFLDQVLEKKGFSPKWRKWMNGCLSSVSYAVLVNGSAKADVLSRMLLRAEERNMLEGFRVGRNRTRVSHLQFADDTIFFSNTREEDLQTLKSLLLAFGHISGLKVNLDKSNIYGINLDQAHISRLAETLECKASGWPILYLGLPLGGNPRAGGFWDPVIERISRRLDGWQKAYLSFGGRITLIQSCLTHMPCYYLSLFKLPASVAAKIERLQRDFLWSGIGEGKKDHLVREMVVEMVTSLSLEGYFSSLSGVFLVYSICGRKWGKNSFLGRFVVGGQPLGSQYPSLFRVVLDKNIPISSVLGPTRPFSWNLNFRRNLSDSEIEDLEGLMRSLDGVHLSPSVPDARLWPLSSSGLFSVKSFFLALSQFFGSPQVFPSKFVWNSQIPFKVQSFIWLVAHKKVNTNDMLQVRRPYKALSPDICILCMKHGESADHIFLHCSLTIGLWHRGIALWQAANIALIRIVWRERNARIFEDKARNSESLWDSIVFLASLWAYCSKVFKGTPLNAIHLDWIGLSVSLPNEFCLLAFNGTICFIFDYKYPLTSHWCLVLRFLHASCTFLGISTPERFGIIFGEEKFGLGEFEFDFELDSDWVGDLG</sequence>
<dbReference type="InterPro" id="IPR026960">
    <property type="entry name" value="RVT-Znf"/>
</dbReference>
<dbReference type="Pfam" id="PF00078">
    <property type="entry name" value="RVT_1"/>
    <property type="match status" value="1"/>
</dbReference>
<dbReference type="Gene3D" id="3.60.10.10">
    <property type="entry name" value="Endonuclease/exonuclease/phosphatase"/>
    <property type="match status" value="1"/>
</dbReference>
<dbReference type="EMBL" id="QGNW01001709">
    <property type="protein sequence ID" value="RVW32700.1"/>
    <property type="molecule type" value="Genomic_DNA"/>
</dbReference>
<dbReference type="InterPro" id="IPR005135">
    <property type="entry name" value="Endo/exonuclease/phosphatase"/>
</dbReference>
<organism evidence="3 4">
    <name type="scientific">Vitis vinifera</name>
    <name type="common">Grape</name>
    <dbReference type="NCBI Taxonomy" id="29760"/>
    <lineage>
        <taxon>Eukaryota</taxon>
        <taxon>Viridiplantae</taxon>
        <taxon>Streptophyta</taxon>
        <taxon>Embryophyta</taxon>
        <taxon>Tracheophyta</taxon>
        <taxon>Spermatophyta</taxon>
        <taxon>Magnoliopsida</taxon>
        <taxon>eudicotyledons</taxon>
        <taxon>Gunneridae</taxon>
        <taxon>Pentapetalae</taxon>
        <taxon>rosids</taxon>
        <taxon>Vitales</taxon>
        <taxon>Vitaceae</taxon>
        <taxon>Viteae</taxon>
        <taxon>Vitis</taxon>
    </lineage>
</organism>
<gene>
    <name evidence="3" type="primary">YTX2_1</name>
    <name evidence="3" type="ORF">CK203_112121</name>
</gene>
<dbReference type="SUPFAM" id="SSF56219">
    <property type="entry name" value="DNase I-like"/>
    <property type="match status" value="1"/>
</dbReference>
<evidence type="ECO:0000259" key="2">
    <source>
        <dbReference type="PROSITE" id="PS50878"/>
    </source>
</evidence>
<dbReference type="InterPro" id="IPR036691">
    <property type="entry name" value="Endo/exonu/phosph_ase_sf"/>
</dbReference>
<protein>
    <submittedName>
        <fullName evidence="3">Transposon TX1 uncharacterized 149 kDa protein</fullName>
    </submittedName>
</protein>
<comment type="caution">
    <text evidence="3">The sequence shown here is derived from an EMBL/GenBank/DDBJ whole genome shotgun (WGS) entry which is preliminary data.</text>
</comment>
<name>A0A438DB63_VITVI</name>
<dbReference type="GO" id="GO:0003677">
    <property type="term" value="F:DNA binding"/>
    <property type="evidence" value="ECO:0007669"/>
    <property type="project" value="InterPro"/>
</dbReference>
<dbReference type="GO" id="GO:0006281">
    <property type="term" value="P:DNA repair"/>
    <property type="evidence" value="ECO:0007669"/>
    <property type="project" value="InterPro"/>
</dbReference>
<dbReference type="PROSITE" id="PS50878">
    <property type="entry name" value="RT_POL"/>
    <property type="match status" value="1"/>
</dbReference>
<dbReference type="Pfam" id="PF13966">
    <property type="entry name" value="zf-RVT"/>
    <property type="match status" value="1"/>
</dbReference>
<dbReference type="Pfam" id="PF03372">
    <property type="entry name" value="Exo_endo_phos"/>
    <property type="match status" value="1"/>
</dbReference>
<reference evidence="3 4" key="1">
    <citation type="journal article" date="2018" name="PLoS Genet.">
        <title>Population sequencing reveals clonal diversity and ancestral inbreeding in the grapevine cultivar Chardonnay.</title>
        <authorList>
            <person name="Roach M.J."/>
            <person name="Johnson D.L."/>
            <person name="Bohlmann J."/>
            <person name="van Vuuren H.J."/>
            <person name="Jones S.J."/>
            <person name="Pretorius I.S."/>
            <person name="Schmidt S.A."/>
            <person name="Borneman A.R."/>
        </authorList>
    </citation>
    <scope>NUCLEOTIDE SEQUENCE [LARGE SCALE GENOMIC DNA]</scope>
    <source>
        <strain evidence="4">cv. Chardonnay</strain>
        <tissue evidence="3">Leaf</tissue>
    </source>
</reference>
<dbReference type="PANTHER" id="PTHR33116">
    <property type="entry name" value="REVERSE TRANSCRIPTASE ZINC-BINDING DOMAIN-CONTAINING PROTEIN-RELATED-RELATED"/>
    <property type="match status" value="1"/>
</dbReference>
<proteinExistence type="predicted"/>
<feature type="region of interest" description="Disordered" evidence="1">
    <location>
        <begin position="144"/>
        <end position="168"/>
    </location>
</feature>
<dbReference type="GO" id="GO:0004519">
    <property type="term" value="F:endonuclease activity"/>
    <property type="evidence" value="ECO:0007669"/>
    <property type="project" value="InterPro"/>
</dbReference>
<dbReference type="InterPro" id="IPR000477">
    <property type="entry name" value="RT_dom"/>
</dbReference>
<dbReference type="Proteomes" id="UP000288805">
    <property type="component" value="Unassembled WGS sequence"/>
</dbReference>
<feature type="domain" description="Reverse transcriptase" evidence="2">
    <location>
        <begin position="627"/>
        <end position="882"/>
    </location>
</feature>
<evidence type="ECO:0000256" key="1">
    <source>
        <dbReference type="SAM" id="MobiDB-lite"/>
    </source>
</evidence>
<dbReference type="InterPro" id="IPR020847">
    <property type="entry name" value="AP_endonuclease_F1_BS"/>
</dbReference>
<accession>A0A438DB63</accession>
<dbReference type="PROSITE" id="PS00726">
    <property type="entry name" value="AP_NUCLEASE_F1_1"/>
    <property type="match status" value="1"/>
</dbReference>
<evidence type="ECO:0000313" key="3">
    <source>
        <dbReference type="EMBL" id="RVW32700.1"/>
    </source>
</evidence>
<feature type="compositionally biased region" description="Polar residues" evidence="1">
    <location>
        <begin position="144"/>
        <end position="156"/>
    </location>
</feature>
<evidence type="ECO:0000313" key="4">
    <source>
        <dbReference type="Proteomes" id="UP000288805"/>
    </source>
</evidence>
<dbReference type="CDD" id="cd01650">
    <property type="entry name" value="RT_nLTR_like"/>
    <property type="match status" value="1"/>
</dbReference>